<accession>A0A9Q3X501</accession>
<name>A0A9Q3X501_PSESX</name>
<sequence length="152" mass="16097">MTKGDLLQVAFFCAFEMQSTVGESNPAKPKPTPSTALTVWRAGLPALGCEAAPKPGDAFYLKQRGGLIRAAAQPNAGKPARHRVGVRLLTFLQVYVLDDQPNTFYRQGTYFCAFEMQSTVGGASPAKPGPTPSTALTLWRAGLPALGCEAAP</sequence>
<evidence type="ECO:0000313" key="2">
    <source>
        <dbReference type="Proteomes" id="UP000814207"/>
    </source>
</evidence>
<protein>
    <submittedName>
        <fullName evidence="1">Uncharacterized protein</fullName>
    </submittedName>
</protein>
<dbReference type="EMBL" id="WKEU01000029">
    <property type="protein sequence ID" value="MCF5063078.1"/>
    <property type="molecule type" value="Genomic_DNA"/>
</dbReference>
<gene>
    <name evidence="1" type="ORF">GIW73_09030</name>
</gene>
<reference evidence="1" key="1">
    <citation type="submission" date="2019-11" db="EMBL/GenBank/DDBJ databases">
        <title>Epiphytic Pseudomonas syringae from cherry orchards.</title>
        <authorList>
            <person name="Hulin M.T."/>
        </authorList>
    </citation>
    <scope>NUCLEOTIDE SEQUENCE</scope>
    <source>
        <strain evidence="1">PA-6-9A</strain>
    </source>
</reference>
<organism evidence="1 2">
    <name type="scientific">Pseudomonas syringae</name>
    <dbReference type="NCBI Taxonomy" id="317"/>
    <lineage>
        <taxon>Bacteria</taxon>
        <taxon>Pseudomonadati</taxon>
        <taxon>Pseudomonadota</taxon>
        <taxon>Gammaproteobacteria</taxon>
        <taxon>Pseudomonadales</taxon>
        <taxon>Pseudomonadaceae</taxon>
        <taxon>Pseudomonas</taxon>
    </lineage>
</organism>
<dbReference type="AlphaFoldDB" id="A0A9Q3X501"/>
<comment type="caution">
    <text evidence="1">The sequence shown here is derived from an EMBL/GenBank/DDBJ whole genome shotgun (WGS) entry which is preliminary data.</text>
</comment>
<evidence type="ECO:0000313" key="1">
    <source>
        <dbReference type="EMBL" id="MCF5063078.1"/>
    </source>
</evidence>
<proteinExistence type="predicted"/>
<dbReference type="Proteomes" id="UP000814207">
    <property type="component" value="Unassembled WGS sequence"/>
</dbReference>